<evidence type="ECO:0000313" key="3">
    <source>
        <dbReference type="Proteomes" id="UP000199239"/>
    </source>
</evidence>
<dbReference type="GO" id="GO:0016740">
    <property type="term" value="F:transferase activity"/>
    <property type="evidence" value="ECO:0007669"/>
    <property type="project" value="UniProtKB-KW"/>
</dbReference>
<feature type="coiled-coil region" evidence="1">
    <location>
        <begin position="275"/>
        <end position="302"/>
    </location>
</feature>
<keyword evidence="1" id="KW-0175">Coiled coil</keyword>
<keyword evidence="3" id="KW-1185">Reference proteome</keyword>
<proteinExistence type="predicted"/>
<dbReference type="AlphaFoldDB" id="A0A1I6VTX2"/>
<dbReference type="STRING" id="394264.SAMN04488040_0034"/>
<evidence type="ECO:0000256" key="1">
    <source>
        <dbReference type="SAM" id="Coils"/>
    </source>
</evidence>
<keyword evidence="2" id="KW-0808">Transferase</keyword>
<dbReference type="EMBL" id="FPAJ01000011">
    <property type="protein sequence ID" value="SFT17127.1"/>
    <property type="molecule type" value="Genomic_DNA"/>
</dbReference>
<name>A0A1I6VTX2_9RHOB</name>
<dbReference type="OrthoDB" id="2570098at2"/>
<dbReference type="Pfam" id="PF13704">
    <property type="entry name" value="Glyco_tranf_2_4"/>
    <property type="match status" value="1"/>
</dbReference>
<accession>A0A1I6VTX2</accession>
<dbReference type="RefSeq" id="WP_093917734.1">
    <property type="nucleotide sequence ID" value="NZ_FPAJ01000011.1"/>
</dbReference>
<evidence type="ECO:0000313" key="2">
    <source>
        <dbReference type="EMBL" id="SFT17127.1"/>
    </source>
</evidence>
<sequence>MKLIISHFFNEEYLLPWWLKHHRVLFDHGVLIDYHSTDRSIEICRELVPNWEIISSENKNFSALACDFEVMKHEDRFPGAWKIALNTTEFLVGKHLDKIIERAETGNYLGASIPGTAMVDDNPEVTLDLNVPLVAQKFHGFWESEFPLERVNFPWYFPRARTRLLHRHRFGAYTPGRHSSMLTPLMDISKKELGIWWYGYSPWTAEFVARKAQIQTKMDPLDKEVGRGLQHLANDQEQQMRRKVLLDYAHDLTLPGEQAERENYSKAQYLDAQHAAIAERDAAIAERDAAIAERDAAIAEREQAKRYPWKHFGNAYRMRSKKKLSDH</sequence>
<gene>
    <name evidence="2" type="ORF">SAMN04488040_0034</name>
</gene>
<reference evidence="3" key="1">
    <citation type="submission" date="2016-10" db="EMBL/GenBank/DDBJ databases">
        <authorList>
            <person name="Varghese N."/>
            <person name="Submissions S."/>
        </authorList>
    </citation>
    <scope>NUCLEOTIDE SEQUENCE [LARGE SCALE GENOMIC DNA]</scope>
    <source>
        <strain evidence="3">DSM 23422</strain>
    </source>
</reference>
<organism evidence="2 3">
    <name type="scientific">Sulfitobacter marinus</name>
    <dbReference type="NCBI Taxonomy" id="394264"/>
    <lineage>
        <taxon>Bacteria</taxon>
        <taxon>Pseudomonadati</taxon>
        <taxon>Pseudomonadota</taxon>
        <taxon>Alphaproteobacteria</taxon>
        <taxon>Rhodobacterales</taxon>
        <taxon>Roseobacteraceae</taxon>
        <taxon>Sulfitobacter</taxon>
    </lineage>
</organism>
<protein>
    <submittedName>
        <fullName evidence="2">Glycosyl transferase family 2</fullName>
    </submittedName>
</protein>
<dbReference type="Proteomes" id="UP000199239">
    <property type="component" value="Unassembled WGS sequence"/>
</dbReference>